<keyword evidence="2" id="KW-1185">Reference proteome</keyword>
<accession>A0A1B7MQN8</accession>
<evidence type="ECO:0000313" key="2">
    <source>
        <dbReference type="Proteomes" id="UP000092154"/>
    </source>
</evidence>
<sequence length="89" mass="10102">FRNASDGTTFTTAKTLVPECLDLCDTLAIRQFFRKSWRYMDGYSKGLDARQAAFAVKKYKFHRRIEVTAEVLARVSNTAGVQNNPPRAI</sequence>
<dbReference type="OrthoDB" id="2449121at2759"/>
<dbReference type="Proteomes" id="UP000092154">
    <property type="component" value="Unassembled WGS sequence"/>
</dbReference>
<protein>
    <submittedName>
        <fullName evidence="1">Uncharacterized protein</fullName>
    </submittedName>
</protein>
<organism evidence="1 2">
    <name type="scientific">Rhizopogon vinicolor AM-OR11-026</name>
    <dbReference type="NCBI Taxonomy" id="1314800"/>
    <lineage>
        <taxon>Eukaryota</taxon>
        <taxon>Fungi</taxon>
        <taxon>Dikarya</taxon>
        <taxon>Basidiomycota</taxon>
        <taxon>Agaricomycotina</taxon>
        <taxon>Agaricomycetes</taxon>
        <taxon>Agaricomycetidae</taxon>
        <taxon>Boletales</taxon>
        <taxon>Suillineae</taxon>
        <taxon>Rhizopogonaceae</taxon>
        <taxon>Rhizopogon</taxon>
    </lineage>
</organism>
<dbReference type="AlphaFoldDB" id="A0A1B7MQN8"/>
<dbReference type="InParanoid" id="A0A1B7MQN8"/>
<reference evidence="1 2" key="1">
    <citation type="submission" date="2016-06" db="EMBL/GenBank/DDBJ databases">
        <title>Comparative genomics of the ectomycorrhizal sister species Rhizopogon vinicolor and Rhizopogon vesiculosus (Basidiomycota: Boletales) reveals a divergence of the mating type B locus.</title>
        <authorList>
            <consortium name="DOE Joint Genome Institute"/>
            <person name="Mujic A.B."/>
            <person name="Kuo A."/>
            <person name="Tritt A."/>
            <person name="Lipzen A."/>
            <person name="Chen C."/>
            <person name="Johnson J."/>
            <person name="Sharma A."/>
            <person name="Barry K."/>
            <person name="Grigoriev I.V."/>
            <person name="Spatafora J.W."/>
        </authorList>
    </citation>
    <scope>NUCLEOTIDE SEQUENCE [LARGE SCALE GENOMIC DNA]</scope>
    <source>
        <strain evidence="1 2">AM-OR11-026</strain>
    </source>
</reference>
<gene>
    <name evidence="1" type="ORF">K503DRAFT_697887</name>
</gene>
<evidence type="ECO:0000313" key="1">
    <source>
        <dbReference type="EMBL" id="OAX34896.1"/>
    </source>
</evidence>
<proteinExistence type="predicted"/>
<name>A0A1B7MQN8_9AGAM</name>
<dbReference type="EMBL" id="KV448555">
    <property type="protein sequence ID" value="OAX34896.1"/>
    <property type="molecule type" value="Genomic_DNA"/>
</dbReference>
<feature type="non-terminal residue" evidence="1">
    <location>
        <position position="1"/>
    </location>
</feature>